<reference evidence="8 9" key="1">
    <citation type="submission" date="2020-02" db="EMBL/GenBank/DDBJ databases">
        <title>Draft genome sequence of Haematococcus lacustris strain NIES-144.</title>
        <authorList>
            <person name="Morimoto D."/>
            <person name="Nakagawa S."/>
            <person name="Yoshida T."/>
            <person name="Sawayama S."/>
        </authorList>
    </citation>
    <scope>NUCLEOTIDE SEQUENCE [LARGE SCALE GENOMIC DNA]</scope>
    <source>
        <strain evidence="8 9">NIES-144</strain>
    </source>
</reference>
<dbReference type="InterPro" id="IPR014743">
    <property type="entry name" value="Cl-channel_core"/>
</dbReference>
<keyword evidence="2 7" id="KW-0812">Transmembrane</keyword>
<feature type="transmembrane region" description="Helical" evidence="7">
    <location>
        <begin position="166"/>
        <end position="189"/>
    </location>
</feature>
<dbReference type="InterPro" id="IPR001807">
    <property type="entry name" value="ClC"/>
</dbReference>
<proteinExistence type="predicted"/>
<dbReference type="AlphaFoldDB" id="A0A699YR61"/>
<keyword evidence="6 7" id="KW-0472">Membrane</keyword>
<dbReference type="Proteomes" id="UP000485058">
    <property type="component" value="Unassembled WGS sequence"/>
</dbReference>
<dbReference type="PANTHER" id="PTHR11689">
    <property type="entry name" value="CHLORIDE CHANNEL PROTEIN CLC FAMILY MEMBER"/>
    <property type="match status" value="1"/>
</dbReference>
<evidence type="ECO:0000256" key="5">
    <source>
        <dbReference type="ARBA" id="ARBA00023122"/>
    </source>
</evidence>
<organism evidence="8 9">
    <name type="scientific">Haematococcus lacustris</name>
    <name type="common">Green alga</name>
    <name type="synonym">Haematococcus pluvialis</name>
    <dbReference type="NCBI Taxonomy" id="44745"/>
    <lineage>
        <taxon>Eukaryota</taxon>
        <taxon>Viridiplantae</taxon>
        <taxon>Chlorophyta</taxon>
        <taxon>core chlorophytes</taxon>
        <taxon>Chlorophyceae</taxon>
        <taxon>CS clade</taxon>
        <taxon>Chlamydomonadales</taxon>
        <taxon>Haematococcaceae</taxon>
        <taxon>Haematococcus</taxon>
    </lineage>
</organism>
<evidence type="ECO:0000256" key="7">
    <source>
        <dbReference type="SAM" id="Phobius"/>
    </source>
</evidence>
<name>A0A699YR61_HAELA</name>
<feature type="non-terminal residue" evidence="8">
    <location>
        <position position="254"/>
    </location>
</feature>
<evidence type="ECO:0000256" key="2">
    <source>
        <dbReference type="ARBA" id="ARBA00022692"/>
    </source>
</evidence>
<evidence type="ECO:0000256" key="1">
    <source>
        <dbReference type="ARBA" id="ARBA00004141"/>
    </source>
</evidence>
<dbReference type="GO" id="GO:0015108">
    <property type="term" value="F:chloride transmembrane transporter activity"/>
    <property type="evidence" value="ECO:0007669"/>
    <property type="project" value="InterPro"/>
</dbReference>
<gene>
    <name evidence="8" type="ORF">HaLaN_03690</name>
</gene>
<sequence length="254" mass="26834">MSGLAYSTAKWVTCFVIGVTIALAAFAVHLSVENTAGFKHWATLKLMEKGWTGAALLLYATMNALLVMVAVCVTLFVAPAAAGSGIAECKAYLNGIDIPGIFYLNTLVAKLVGTIGAVAGGLAVGKEGPLVHAGACIATLISQGGPQGCQLPWFRHFWNDQDRGEMVVTGAAAGVAAAFRSPVGGVLFALEEMSSWWRNALMWRVFFTTAVVSVTVRMLIKASCSSDGQCGFFGSGGFIIFEVKQGQEEYQVYE</sequence>
<dbReference type="EMBL" id="BLLF01000177">
    <property type="protein sequence ID" value="GFH08689.1"/>
    <property type="molecule type" value="Genomic_DNA"/>
</dbReference>
<protein>
    <recommendedName>
        <fullName evidence="10">Chloride channel protein</fullName>
    </recommendedName>
</protein>
<keyword evidence="3" id="KW-0677">Repeat</keyword>
<keyword evidence="9" id="KW-1185">Reference proteome</keyword>
<feature type="non-terminal residue" evidence="8">
    <location>
        <position position="1"/>
    </location>
</feature>
<feature type="transmembrane region" description="Helical" evidence="7">
    <location>
        <begin position="102"/>
        <end position="124"/>
    </location>
</feature>
<keyword evidence="4 7" id="KW-1133">Transmembrane helix</keyword>
<comment type="caution">
    <text evidence="8">The sequence shown here is derived from an EMBL/GenBank/DDBJ whole genome shotgun (WGS) entry which is preliminary data.</text>
</comment>
<evidence type="ECO:0008006" key="10">
    <source>
        <dbReference type="Google" id="ProtNLM"/>
    </source>
</evidence>
<evidence type="ECO:0000313" key="9">
    <source>
        <dbReference type="Proteomes" id="UP000485058"/>
    </source>
</evidence>
<feature type="transmembrane region" description="Helical" evidence="7">
    <location>
        <begin position="52"/>
        <end position="81"/>
    </location>
</feature>
<accession>A0A699YR61</accession>
<dbReference type="GO" id="GO:0016020">
    <property type="term" value="C:membrane"/>
    <property type="evidence" value="ECO:0007669"/>
    <property type="project" value="UniProtKB-SubCell"/>
</dbReference>
<dbReference type="Gene3D" id="1.10.3080.10">
    <property type="entry name" value="Clc chloride channel"/>
    <property type="match status" value="1"/>
</dbReference>
<dbReference type="SUPFAM" id="SSF81340">
    <property type="entry name" value="Clc chloride channel"/>
    <property type="match status" value="1"/>
</dbReference>
<comment type="subcellular location">
    <subcellularLocation>
        <location evidence="1">Membrane</location>
        <topology evidence="1">Multi-pass membrane protein</topology>
    </subcellularLocation>
</comment>
<evidence type="ECO:0000256" key="6">
    <source>
        <dbReference type="ARBA" id="ARBA00023136"/>
    </source>
</evidence>
<feature type="transmembrane region" description="Helical" evidence="7">
    <location>
        <begin position="201"/>
        <end position="220"/>
    </location>
</feature>
<evidence type="ECO:0000313" key="8">
    <source>
        <dbReference type="EMBL" id="GFH08689.1"/>
    </source>
</evidence>
<dbReference type="PRINTS" id="PR00762">
    <property type="entry name" value="CLCHANNEL"/>
</dbReference>
<dbReference type="Pfam" id="PF00654">
    <property type="entry name" value="Voltage_CLC"/>
    <property type="match status" value="1"/>
</dbReference>
<evidence type="ECO:0000256" key="4">
    <source>
        <dbReference type="ARBA" id="ARBA00022989"/>
    </source>
</evidence>
<dbReference type="InterPro" id="IPR051280">
    <property type="entry name" value="Cl-channel/antiporter"/>
</dbReference>
<dbReference type="PANTHER" id="PTHR11689:SF136">
    <property type="entry name" value="H(+)_CL(-) EXCHANGE TRANSPORTER 7"/>
    <property type="match status" value="1"/>
</dbReference>
<keyword evidence="5" id="KW-0129">CBS domain</keyword>
<feature type="transmembrane region" description="Helical" evidence="7">
    <location>
        <begin position="12"/>
        <end position="32"/>
    </location>
</feature>
<evidence type="ECO:0000256" key="3">
    <source>
        <dbReference type="ARBA" id="ARBA00022737"/>
    </source>
</evidence>